<evidence type="ECO:0008006" key="8">
    <source>
        <dbReference type="Google" id="ProtNLM"/>
    </source>
</evidence>
<evidence type="ECO:0000313" key="6">
    <source>
        <dbReference type="EMBL" id="PPQ87888.1"/>
    </source>
</evidence>
<comment type="caution">
    <text evidence="6">The sequence shown here is derived from an EMBL/GenBank/DDBJ whole genome shotgun (WGS) entry which is preliminary data.</text>
</comment>
<dbReference type="EMBL" id="NHYE01003750">
    <property type="protein sequence ID" value="PPQ87888.1"/>
    <property type="molecule type" value="Genomic_DNA"/>
</dbReference>
<dbReference type="InterPro" id="IPR012337">
    <property type="entry name" value="RNaseH-like_sf"/>
</dbReference>
<dbReference type="OrthoDB" id="2687121at2759"/>
<keyword evidence="5" id="KW-0539">Nucleus</keyword>
<protein>
    <recommendedName>
        <fullName evidence="8">DUF659 domain-containing protein</fullName>
    </recommendedName>
</protein>
<dbReference type="STRING" id="231916.A0A409XAR5"/>
<dbReference type="AlphaFoldDB" id="A0A409XAR5"/>
<evidence type="ECO:0000256" key="2">
    <source>
        <dbReference type="ARBA" id="ARBA00022723"/>
    </source>
</evidence>
<keyword evidence="3" id="KW-0863">Zinc-finger</keyword>
<dbReference type="SUPFAM" id="SSF53098">
    <property type="entry name" value="Ribonuclease H-like"/>
    <property type="match status" value="1"/>
</dbReference>
<evidence type="ECO:0000256" key="4">
    <source>
        <dbReference type="ARBA" id="ARBA00022833"/>
    </source>
</evidence>
<name>A0A409XAR5_9AGAR</name>
<dbReference type="InParanoid" id="A0A409XAR5"/>
<evidence type="ECO:0000313" key="7">
    <source>
        <dbReference type="Proteomes" id="UP000284706"/>
    </source>
</evidence>
<keyword evidence="2" id="KW-0479">Metal-binding</keyword>
<evidence type="ECO:0000256" key="5">
    <source>
        <dbReference type="ARBA" id="ARBA00023242"/>
    </source>
</evidence>
<dbReference type="PANTHER" id="PTHR46481">
    <property type="entry name" value="ZINC FINGER BED DOMAIN-CONTAINING PROTEIN 4"/>
    <property type="match status" value="1"/>
</dbReference>
<evidence type="ECO:0000256" key="1">
    <source>
        <dbReference type="ARBA" id="ARBA00004123"/>
    </source>
</evidence>
<dbReference type="GO" id="GO:0005634">
    <property type="term" value="C:nucleus"/>
    <property type="evidence" value="ECO:0007669"/>
    <property type="project" value="UniProtKB-SubCell"/>
</dbReference>
<keyword evidence="7" id="KW-1185">Reference proteome</keyword>
<evidence type="ECO:0000256" key="3">
    <source>
        <dbReference type="ARBA" id="ARBA00022771"/>
    </source>
</evidence>
<gene>
    <name evidence="6" type="ORF">CVT26_011638</name>
</gene>
<reference evidence="6 7" key="1">
    <citation type="journal article" date="2018" name="Evol. Lett.">
        <title>Horizontal gene cluster transfer increased hallucinogenic mushroom diversity.</title>
        <authorList>
            <person name="Reynolds H.T."/>
            <person name="Vijayakumar V."/>
            <person name="Gluck-Thaler E."/>
            <person name="Korotkin H.B."/>
            <person name="Matheny P.B."/>
            <person name="Slot J.C."/>
        </authorList>
    </citation>
    <scope>NUCLEOTIDE SEQUENCE [LARGE SCALE GENOMIC DNA]</scope>
    <source>
        <strain evidence="6 7">SRW20</strain>
    </source>
</reference>
<accession>A0A409XAR5</accession>
<dbReference type="PANTHER" id="PTHR46481:SF10">
    <property type="entry name" value="ZINC FINGER BED DOMAIN-CONTAINING PROTEIN 39"/>
    <property type="match status" value="1"/>
</dbReference>
<dbReference type="GO" id="GO:0008270">
    <property type="term" value="F:zinc ion binding"/>
    <property type="evidence" value="ECO:0007669"/>
    <property type="project" value="UniProtKB-KW"/>
</dbReference>
<proteinExistence type="predicted"/>
<dbReference type="InterPro" id="IPR052035">
    <property type="entry name" value="ZnF_BED_domain_contain"/>
</dbReference>
<dbReference type="Proteomes" id="UP000284706">
    <property type="component" value="Unassembled WGS sequence"/>
</dbReference>
<sequence length="258" mass="29755">MLKASGCGYLWMKTGRPHYWIPSASTVGHDVRLVFARTRERIGKILQEYNRKLNFTTDAWTSPNHYAYIALTVTFVVKGHPVSLVLDIVELPKSHSGINLAAAFAEILRNFGNEHKILSVTCDNATNNDKMVQEMHDILPAFNRVNRTRCFAHIINLVAKLLLKQFEVKKITEDELKKLSNEERELLKLAGDITIEELTMAQEQDEEENDDDDDDVDVWVDEVEALSEDERQDLEESVRPIKRVLVKVSYNFKFYYIP</sequence>
<organism evidence="6 7">
    <name type="scientific">Gymnopilus dilepis</name>
    <dbReference type="NCBI Taxonomy" id="231916"/>
    <lineage>
        <taxon>Eukaryota</taxon>
        <taxon>Fungi</taxon>
        <taxon>Dikarya</taxon>
        <taxon>Basidiomycota</taxon>
        <taxon>Agaricomycotina</taxon>
        <taxon>Agaricomycetes</taxon>
        <taxon>Agaricomycetidae</taxon>
        <taxon>Agaricales</taxon>
        <taxon>Agaricineae</taxon>
        <taxon>Hymenogastraceae</taxon>
        <taxon>Gymnopilus</taxon>
    </lineage>
</organism>
<comment type="subcellular location">
    <subcellularLocation>
        <location evidence="1">Nucleus</location>
    </subcellularLocation>
</comment>
<keyword evidence="4" id="KW-0862">Zinc</keyword>